<evidence type="ECO:0000313" key="1">
    <source>
        <dbReference type="EMBL" id="EDL87922.1"/>
    </source>
</evidence>
<organism evidence="1 2">
    <name type="scientific">Rattus norvegicus</name>
    <name type="common">Rat</name>
    <dbReference type="NCBI Taxonomy" id="10116"/>
    <lineage>
        <taxon>Eukaryota</taxon>
        <taxon>Metazoa</taxon>
        <taxon>Chordata</taxon>
        <taxon>Craniata</taxon>
        <taxon>Vertebrata</taxon>
        <taxon>Euteleostomi</taxon>
        <taxon>Mammalia</taxon>
        <taxon>Eutheria</taxon>
        <taxon>Euarchontoglires</taxon>
        <taxon>Glires</taxon>
        <taxon>Rodentia</taxon>
        <taxon>Myomorpha</taxon>
        <taxon>Muroidea</taxon>
        <taxon>Muridae</taxon>
        <taxon>Murinae</taxon>
        <taxon>Rattus</taxon>
    </lineage>
</organism>
<reference evidence="2" key="1">
    <citation type="submission" date="2005-09" db="EMBL/GenBank/DDBJ databases">
        <authorList>
            <person name="Mural R.J."/>
            <person name="Li P.W."/>
            <person name="Adams M.D."/>
            <person name="Amanatides P.G."/>
            <person name="Baden-Tillson H."/>
            <person name="Barnstead M."/>
            <person name="Chin S.H."/>
            <person name="Dew I."/>
            <person name="Evans C.A."/>
            <person name="Ferriera S."/>
            <person name="Flanigan M."/>
            <person name="Fosler C."/>
            <person name="Glodek A."/>
            <person name="Gu Z."/>
            <person name="Holt R.A."/>
            <person name="Jennings D."/>
            <person name="Kraft C.L."/>
            <person name="Lu F."/>
            <person name="Nguyen T."/>
            <person name="Nusskern D.R."/>
            <person name="Pfannkoch C.M."/>
            <person name="Sitter C."/>
            <person name="Sutton G.G."/>
            <person name="Venter J.C."/>
            <person name="Wang Z."/>
            <person name="Woodage T."/>
            <person name="Zheng X.H."/>
            <person name="Zhong F."/>
        </authorList>
    </citation>
    <scope>NUCLEOTIDE SEQUENCE [LARGE SCALE GENOMIC DNA]</scope>
    <source>
        <strain>BN</strain>
        <strain evidence="2">Sprague-Dawley</strain>
    </source>
</reference>
<sequence length="88" mass="10028">MDFGRDVLSRQTGEMHVLHLVVHGDGNSRGEGTLLRKESRTVNSRVVQLCVQLFHEIIRQRANVLQLSQLVNKVLVVTTELLRLALRE</sequence>
<name>A6K7X7_RAT</name>
<gene>
    <name evidence="1" type="ORF">rCG_37587</name>
</gene>
<dbReference type="EMBL" id="CH474028">
    <property type="protein sequence ID" value="EDL87922.1"/>
    <property type="molecule type" value="Genomic_DNA"/>
</dbReference>
<dbReference type="Proteomes" id="UP000234681">
    <property type="component" value="Chromosome 13"/>
</dbReference>
<accession>A6K7X7</accession>
<dbReference type="AlphaFoldDB" id="A6K7X7"/>
<evidence type="ECO:0000313" key="2">
    <source>
        <dbReference type="Proteomes" id="UP000234681"/>
    </source>
</evidence>
<proteinExistence type="predicted"/>
<protein>
    <submittedName>
        <fullName evidence="1">RCG37587</fullName>
    </submittedName>
</protein>